<proteinExistence type="inferred from homology"/>
<evidence type="ECO:0000256" key="1">
    <source>
        <dbReference type="ARBA" id="ARBA00009129"/>
    </source>
</evidence>
<dbReference type="PANTHER" id="PTHR34977:SF1">
    <property type="entry name" value="UPF0337 PROTEIN YJBJ"/>
    <property type="match status" value="1"/>
</dbReference>
<dbReference type="SUPFAM" id="SSF69047">
    <property type="entry name" value="Hypothetical protein YjbJ"/>
    <property type="match status" value="1"/>
</dbReference>
<dbReference type="PANTHER" id="PTHR34977">
    <property type="entry name" value="UPF0337 PROTEIN YJBJ"/>
    <property type="match status" value="1"/>
</dbReference>
<protein>
    <submittedName>
        <fullName evidence="3">Uncharacterized protein YjbJ (UPF0337 family)</fullName>
    </submittedName>
</protein>
<dbReference type="InterPro" id="IPR026042">
    <property type="entry name" value="YjbJ"/>
</dbReference>
<dbReference type="InterPro" id="IPR050423">
    <property type="entry name" value="UPF0337_stress_rsp"/>
</dbReference>
<dbReference type="Gene3D" id="1.10.1470.10">
    <property type="entry name" value="YjbJ"/>
    <property type="match status" value="1"/>
</dbReference>
<gene>
    <name evidence="3" type="ORF">SAMN05878503_11266</name>
</gene>
<dbReference type="InterPro" id="IPR008462">
    <property type="entry name" value="CsbD"/>
</dbReference>
<dbReference type="InterPro" id="IPR036629">
    <property type="entry name" value="YjbJ_sf"/>
</dbReference>
<dbReference type="Proteomes" id="UP000219467">
    <property type="component" value="Unassembled WGS sequence"/>
</dbReference>
<evidence type="ECO:0000313" key="4">
    <source>
        <dbReference type="Proteomes" id="UP000219467"/>
    </source>
</evidence>
<dbReference type="OrthoDB" id="9796058at2"/>
<organism evidence="3 4">
    <name type="scientific">Cereibacter ovatus</name>
    <dbReference type="NCBI Taxonomy" id="439529"/>
    <lineage>
        <taxon>Bacteria</taxon>
        <taxon>Pseudomonadati</taxon>
        <taxon>Pseudomonadota</taxon>
        <taxon>Alphaproteobacteria</taxon>
        <taxon>Rhodobacterales</taxon>
        <taxon>Paracoccaceae</taxon>
        <taxon>Cereibacter</taxon>
    </lineage>
</organism>
<dbReference type="RefSeq" id="WP_097031068.1">
    <property type="nucleotide sequence ID" value="NZ_OAOQ01000012.1"/>
</dbReference>
<dbReference type="EMBL" id="OAOQ01000012">
    <property type="protein sequence ID" value="SNX72422.1"/>
    <property type="molecule type" value="Genomic_DNA"/>
</dbReference>
<name>A0A285CXZ0_9RHOB</name>
<evidence type="ECO:0000259" key="2">
    <source>
        <dbReference type="Pfam" id="PF05532"/>
    </source>
</evidence>
<keyword evidence="4" id="KW-1185">Reference proteome</keyword>
<accession>A0A285CXZ0</accession>
<comment type="similarity">
    <text evidence="1">Belongs to the UPF0337 (CsbD) family.</text>
</comment>
<reference evidence="4" key="1">
    <citation type="submission" date="2017-08" db="EMBL/GenBank/DDBJ databases">
        <authorList>
            <person name="Varghese N."/>
            <person name="Submissions S."/>
        </authorList>
    </citation>
    <scope>NUCLEOTIDE SEQUENCE [LARGE SCALE GENOMIC DNA]</scope>
    <source>
        <strain evidence="4">JA234</strain>
    </source>
</reference>
<dbReference type="Pfam" id="PF05532">
    <property type="entry name" value="CsbD"/>
    <property type="match status" value="1"/>
</dbReference>
<evidence type="ECO:0000313" key="3">
    <source>
        <dbReference type="EMBL" id="SNX72422.1"/>
    </source>
</evidence>
<dbReference type="PIRSF" id="PIRSF039008">
    <property type="entry name" value="YjbJ"/>
    <property type="match status" value="1"/>
</dbReference>
<dbReference type="AlphaFoldDB" id="A0A285CXZ0"/>
<feature type="domain" description="CsbD-like" evidence="2">
    <location>
        <begin position="4"/>
        <end position="55"/>
    </location>
</feature>
<sequence>MNWDQIAGRWKQFQGQARAKWGELTDDELEQVAGNRDRMVGLIQQKYGDNKADAERKVDDWMRRL</sequence>